<dbReference type="SMART" id="SM00101">
    <property type="entry name" value="14_3_3"/>
    <property type="match status" value="1"/>
</dbReference>
<feature type="site" description="Interaction with phosphoserine on interacting protein" evidence="2">
    <location>
        <position position="58"/>
    </location>
</feature>
<feature type="site" description="Interaction with phosphoserine on interacting protein" evidence="2">
    <location>
        <position position="123"/>
    </location>
</feature>
<dbReference type="EMBL" id="NKQK01000006">
    <property type="protein sequence ID" value="PSS28671.1"/>
    <property type="molecule type" value="Genomic_DNA"/>
</dbReference>
<dbReference type="PRINTS" id="PR00305">
    <property type="entry name" value="1433ZETA"/>
</dbReference>
<evidence type="ECO:0000313" key="4">
    <source>
        <dbReference type="EMBL" id="PSS28671.1"/>
    </source>
</evidence>
<dbReference type="InterPro" id="IPR036815">
    <property type="entry name" value="14-3-3_dom_sf"/>
</dbReference>
<dbReference type="PANTHER" id="PTHR18860">
    <property type="entry name" value="14-3-3 PROTEIN"/>
    <property type="match status" value="1"/>
</dbReference>
<organism evidence="4 5">
    <name type="scientific">Actinidia chinensis var. chinensis</name>
    <name type="common">Chinese soft-hair kiwi</name>
    <dbReference type="NCBI Taxonomy" id="1590841"/>
    <lineage>
        <taxon>Eukaryota</taxon>
        <taxon>Viridiplantae</taxon>
        <taxon>Streptophyta</taxon>
        <taxon>Embryophyta</taxon>
        <taxon>Tracheophyta</taxon>
        <taxon>Spermatophyta</taxon>
        <taxon>Magnoliopsida</taxon>
        <taxon>eudicotyledons</taxon>
        <taxon>Gunneridae</taxon>
        <taxon>Pentapetalae</taxon>
        <taxon>asterids</taxon>
        <taxon>Ericales</taxon>
        <taxon>Actinidiaceae</taxon>
        <taxon>Actinidia</taxon>
    </lineage>
</organism>
<reference evidence="4 5" key="1">
    <citation type="submission" date="2017-07" db="EMBL/GenBank/DDBJ databases">
        <title>An improved, manually edited Actinidia chinensis var. chinensis (kiwifruit) genome highlights the challenges associated with draft genomes and gene prediction in plants.</title>
        <authorList>
            <person name="Pilkington S."/>
            <person name="Crowhurst R."/>
            <person name="Hilario E."/>
            <person name="Nardozza S."/>
            <person name="Fraser L."/>
            <person name="Peng Y."/>
            <person name="Gunaseelan K."/>
            <person name="Simpson R."/>
            <person name="Tahir J."/>
            <person name="Deroles S."/>
            <person name="Templeton K."/>
            <person name="Luo Z."/>
            <person name="Davy M."/>
            <person name="Cheng C."/>
            <person name="Mcneilage M."/>
            <person name="Scaglione D."/>
            <person name="Liu Y."/>
            <person name="Zhang Q."/>
            <person name="Datson P."/>
            <person name="De Silva N."/>
            <person name="Gardiner S."/>
            <person name="Bassett H."/>
            <person name="Chagne D."/>
            <person name="Mccallum J."/>
            <person name="Dzierzon H."/>
            <person name="Deng C."/>
            <person name="Wang Y.-Y."/>
            <person name="Barron N."/>
            <person name="Manako K."/>
            <person name="Bowen J."/>
            <person name="Foster T."/>
            <person name="Erridge Z."/>
            <person name="Tiffin H."/>
            <person name="Waite C."/>
            <person name="Davies K."/>
            <person name="Grierson E."/>
            <person name="Laing W."/>
            <person name="Kirk R."/>
            <person name="Chen X."/>
            <person name="Wood M."/>
            <person name="Montefiori M."/>
            <person name="Brummell D."/>
            <person name="Schwinn K."/>
            <person name="Catanach A."/>
            <person name="Fullerton C."/>
            <person name="Li D."/>
            <person name="Meiyalaghan S."/>
            <person name="Nieuwenhuizen N."/>
            <person name="Read N."/>
            <person name="Prakash R."/>
            <person name="Hunter D."/>
            <person name="Zhang H."/>
            <person name="Mckenzie M."/>
            <person name="Knabel M."/>
            <person name="Harris A."/>
            <person name="Allan A."/>
            <person name="Chen A."/>
            <person name="Janssen B."/>
            <person name="Plunkett B."/>
            <person name="Dwamena C."/>
            <person name="Voogd C."/>
            <person name="Leif D."/>
            <person name="Lafferty D."/>
            <person name="Souleyre E."/>
            <person name="Varkonyi-Gasic E."/>
            <person name="Gambi F."/>
            <person name="Hanley J."/>
            <person name="Yao J.-L."/>
            <person name="Cheung J."/>
            <person name="David K."/>
            <person name="Warren B."/>
            <person name="Marsh K."/>
            <person name="Snowden K."/>
            <person name="Lin-Wang K."/>
            <person name="Brian L."/>
            <person name="Martinez-Sanchez M."/>
            <person name="Wang M."/>
            <person name="Ileperuma N."/>
            <person name="Macnee N."/>
            <person name="Campin R."/>
            <person name="Mcatee P."/>
            <person name="Drummond R."/>
            <person name="Espley R."/>
            <person name="Ireland H."/>
            <person name="Wu R."/>
            <person name="Atkinson R."/>
            <person name="Karunairetnam S."/>
            <person name="Bulley S."/>
            <person name="Chunkath S."/>
            <person name="Hanley Z."/>
            <person name="Storey R."/>
            <person name="Thrimawithana A."/>
            <person name="Thomson S."/>
            <person name="David C."/>
            <person name="Testolin R."/>
        </authorList>
    </citation>
    <scope>NUCLEOTIDE SEQUENCE [LARGE SCALE GENOMIC DNA]</scope>
    <source>
        <strain evidence="5">cv. Red5</strain>
        <tissue evidence="4">Young leaf</tissue>
    </source>
</reference>
<evidence type="ECO:0000259" key="3">
    <source>
        <dbReference type="SMART" id="SM00101"/>
    </source>
</evidence>
<feature type="domain" description="14-3-3" evidence="3">
    <location>
        <begin position="3"/>
        <end position="228"/>
    </location>
</feature>
<comment type="caution">
    <text evidence="4">The sequence shown here is derived from an EMBL/GenBank/DDBJ whole genome shotgun (WGS) entry which is preliminary data.</text>
</comment>
<dbReference type="InParanoid" id="A0A2R6RF90"/>
<sequence>MMRNDYLFLAKLAEQAHRYQDMVEWMDKLVIRYAANELTPEERNLLVTAHKHVIDPLRHALLTIEHKDEVHVVLVHDYKSKVEFELSTACARILKLLDESLIPSASTSESRVFYLKTKGDYHRYLAEFKVGLEREIAAEDAMLAYKVAEKISRADLSPTNHVRLGLALNFSIFCYEIDQDFEKACSVARDALEDAVEERDALGHKFHKDSFLILQLLRDNFALWTSNA</sequence>
<proteinExistence type="inferred from homology"/>
<evidence type="ECO:0000256" key="2">
    <source>
        <dbReference type="PIRSR" id="PIRSR000868-1"/>
    </source>
</evidence>
<dbReference type="InterPro" id="IPR023410">
    <property type="entry name" value="14-3-3_domain"/>
</dbReference>
<dbReference type="PIRSF" id="PIRSF000868">
    <property type="entry name" value="14-3-3"/>
    <property type="match status" value="1"/>
</dbReference>
<dbReference type="Gramene" id="PSS28671">
    <property type="protein sequence ID" value="PSS28671"/>
    <property type="gene ID" value="CEY00_Acc06269"/>
</dbReference>
<accession>A0A2R6RF90</accession>
<dbReference type="STRING" id="1590841.A0A2R6RF90"/>
<dbReference type="OrthoDB" id="10274888at2759"/>
<protein>
    <submittedName>
        <fullName evidence="4">14-3-3 protein</fullName>
    </submittedName>
</protein>
<keyword evidence="5" id="KW-1185">Reference proteome</keyword>
<reference evidence="5" key="2">
    <citation type="journal article" date="2018" name="BMC Genomics">
        <title>A manually annotated Actinidia chinensis var. chinensis (kiwifruit) genome highlights the challenges associated with draft genomes and gene prediction in plants.</title>
        <authorList>
            <person name="Pilkington S.M."/>
            <person name="Crowhurst R."/>
            <person name="Hilario E."/>
            <person name="Nardozza S."/>
            <person name="Fraser L."/>
            <person name="Peng Y."/>
            <person name="Gunaseelan K."/>
            <person name="Simpson R."/>
            <person name="Tahir J."/>
            <person name="Deroles S.C."/>
            <person name="Templeton K."/>
            <person name="Luo Z."/>
            <person name="Davy M."/>
            <person name="Cheng C."/>
            <person name="McNeilage M."/>
            <person name="Scaglione D."/>
            <person name="Liu Y."/>
            <person name="Zhang Q."/>
            <person name="Datson P."/>
            <person name="De Silva N."/>
            <person name="Gardiner S.E."/>
            <person name="Bassett H."/>
            <person name="Chagne D."/>
            <person name="McCallum J."/>
            <person name="Dzierzon H."/>
            <person name="Deng C."/>
            <person name="Wang Y.Y."/>
            <person name="Barron L."/>
            <person name="Manako K."/>
            <person name="Bowen J."/>
            <person name="Foster T.M."/>
            <person name="Erridge Z.A."/>
            <person name="Tiffin H."/>
            <person name="Waite C.N."/>
            <person name="Davies K.M."/>
            <person name="Grierson E.P."/>
            <person name="Laing W.A."/>
            <person name="Kirk R."/>
            <person name="Chen X."/>
            <person name="Wood M."/>
            <person name="Montefiori M."/>
            <person name="Brummell D.A."/>
            <person name="Schwinn K.E."/>
            <person name="Catanach A."/>
            <person name="Fullerton C."/>
            <person name="Li D."/>
            <person name="Meiyalaghan S."/>
            <person name="Nieuwenhuizen N."/>
            <person name="Read N."/>
            <person name="Prakash R."/>
            <person name="Hunter D."/>
            <person name="Zhang H."/>
            <person name="McKenzie M."/>
            <person name="Knabel M."/>
            <person name="Harris A."/>
            <person name="Allan A.C."/>
            <person name="Gleave A."/>
            <person name="Chen A."/>
            <person name="Janssen B.J."/>
            <person name="Plunkett B."/>
            <person name="Ampomah-Dwamena C."/>
            <person name="Voogd C."/>
            <person name="Leif D."/>
            <person name="Lafferty D."/>
            <person name="Souleyre E.J.F."/>
            <person name="Varkonyi-Gasic E."/>
            <person name="Gambi F."/>
            <person name="Hanley J."/>
            <person name="Yao J.L."/>
            <person name="Cheung J."/>
            <person name="David K.M."/>
            <person name="Warren B."/>
            <person name="Marsh K."/>
            <person name="Snowden K.C."/>
            <person name="Lin-Wang K."/>
            <person name="Brian L."/>
            <person name="Martinez-Sanchez M."/>
            <person name="Wang M."/>
            <person name="Ileperuma N."/>
            <person name="Macnee N."/>
            <person name="Campin R."/>
            <person name="McAtee P."/>
            <person name="Drummond R.S.M."/>
            <person name="Espley R.V."/>
            <person name="Ireland H.S."/>
            <person name="Wu R."/>
            <person name="Atkinson R.G."/>
            <person name="Karunairetnam S."/>
            <person name="Bulley S."/>
            <person name="Chunkath S."/>
            <person name="Hanley Z."/>
            <person name="Storey R."/>
            <person name="Thrimawithana A.H."/>
            <person name="Thomson S."/>
            <person name="David C."/>
            <person name="Testolin R."/>
            <person name="Huang H."/>
            <person name="Hellens R.P."/>
            <person name="Schaffer R.J."/>
        </authorList>
    </citation>
    <scope>NUCLEOTIDE SEQUENCE [LARGE SCALE GENOMIC DNA]</scope>
    <source>
        <strain evidence="5">cv. Red5</strain>
    </source>
</reference>
<evidence type="ECO:0000313" key="5">
    <source>
        <dbReference type="Proteomes" id="UP000241394"/>
    </source>
</evidence>
<dbReference type="Pfam" id="PF00244">
    <property type="entry name" value="14-3-3"/>
    <property type="match status" value="1"/>
</dbReference>
<evidence type="ECO:0000256" key="1">
    <source>
        <dbReference type="ARBA" id="ARBA00006141"/>
    </source>
</evidence>
<name>A0A2R6RF90_ACTCC</name>
<dbReference type="Proteomes" id="UP000241394">
    <property type="component" value="Chromosome LG6"/>
</dbReference>
<dbReference type="InterPro" id="IPR000308">
    <property type="entry name" value="14-3-3"/>
</dbReference>
<gene>
    <name evidence="4" type="ORF">CEY00_Acc06269</name>
</gene>
<dbReference type="SUPFAM" id="SSF48445">
    <property type="entry name" value="14-3-3 protein"/>
    <property type="match status" value="1"/>
</dbReference>
<dbReference type="Gene3D" id="1.20.190.20">
    <property type="entry name" value="14-3-3 domain"/>
    <property type="match status" value="1"/>
</dbReference>
<dbReference type="AlphaFoldDB" id="A0A2R6RF90"/>
<comment type="similarity">
    <text evidence="1">Belongs to the 14-3-3 family.</text>
</comment>